<evidence type="ECO:0000313" key="6">
    <source>
        <dbReference type="EMBL" id="KAJ3450801.1"/>
    </source>
</evidence>
<feature type="domain" description="BTB" evidence="5">
    <location>
        <begin position="922"/>
        <end position="994"/>
    </location>
</feature>
<reference evidence="6" key="1">
    <citation type="submission" date="2022-08" db="EMBL/GenBank/DDBJ databases">
        <title>Novel sulphate-reducing endosymbionts in the free-living metamonad Anaeramoeba.</title>
        <authorList>
            <person name="Jerlstrom-Hultqvist J."/>
            <person name="Cepicka I."/>
            <person name="Gallot-Lavallee L."/>
            <person name="Salas-Leiva D."/>
            <person name="Curtis B.A."/>
            <person name="Zahonova K."/>
            <person name="Pipaliya S."/>
            <person name="Dacks J."/>
            <person name="Roger A.J."/>
        </authorList>
    </citation>
    <scope>NUCLEOTIDE SEQUENCE</scope>
    <source>
        <strain evidence="6">Busselton2</strain>
    </source>
</reference>
<feature type="region of interest" description="Disordered" evidence="4">
    <location>
        <begin position="526"/>
        <end position="545"/>
    </location>
</feature>
<dbReference type="PANTHER" id="PTHR24126:SF14">
    <property type="entry name" value="ANK_REP_REGION DOMAIN-CONTAINING PROTEIN"/>
    <property type="match status" value="1"/>
</dbReference>
<dbReference type="Pfam" id="PF00023">
    <property type="entry name" value="Ank"/>
    <property type="match status" value="1"/>
</dbReference>
<dbReference type="SUPFAM" id="SSF48403">
    <property type="entry name" value="Ankyrin repeat"/>
    <property type="match status" value="2"/>
</dbReference>
<feature type="compositionally biased region" description="Basic and acidic residues" evidence="4">
    <location>
        <begin position="900"/>
        <end position="927"/>
    </location>
</feature>
<feature type="repeat" description="ANK" evidence="3">
    <location>
        <begin position="653"/>
        <end position="687"/>
    </location>
</feature>
<dbReference type="Gene3D" id="1.25.40.20">
    <property type="entry name" value="Ankyrin repeat-containing domain"/>
    <property type="match status" value="3"/>
</dbReference>
<dbReference type="CDD" id="cd18186">
    <property type="entry name" value="BTB_POZ_ZBTB_KLHL-like"/>
    <property type="match status" value="1"/>
</dbReference>
<dbReference type="InterPro" id="IPR000210">
    <property type="entry name" value="BTB/POZ_dom"/>
</dbReference>
<dbReference type="PROSITE" id="PS50088">
    <property type="entry name" value="ANK_REPEAT"/>
    <property type="match status" value="2"/>
</dbReference>
<evidence type="ECO:0000313" key="7">
    <source>
        <dbReference type="Proteomes" id="UP001146793"/>
    </source>
</evidence>
<dbReference type="SMART" id="SM00248">
    <property type="entry name" value="ANK"/>
    <property type="match status" value="14"/>
</dbReference>
<dbReference type="InterPro" id="IPR011333">
    <property type="entry name" value="SKP1/BTB/POZ_sf"/>
</dbReference>
<sequence length="1041" mass="120874">MDYLMTFLDLDQTEHCISCLNSPTIYCPQIKKCICSHCFSNLDEHEKNRQWFYNLEKKEFTSVAPSGQDLQCICLCKPSLKLFKIFKKDGCDLQQANRYGKNALTSVLSRDPTLELLVFLEENGLSLSKLLKSQSGAFLLHGFCHHSTQVSEKILKYFQKAGIGLLATNGSKQTILHALCKGKPSVESVSFLVRKLEINIDARDEFGKTALHYLCECNHVSVALLDTFLQMKAKFNSKSDHKEIPFHLYCKTLRPDFEIIKWFLERDKNMINKKDSQNFTPFSNLCRGTASLEIIRYCLHHARGNPNIADKNNLTPCCYIIHHFAYHGQKRNSEERNEILKVFINKNLKLNKFLYSKFTAFNAIACEITSDEIMKLCIEKGGNLNLKNEQKETPFYHICSHNPSLELLKLCIKKKANLNLKTRSSYTPFMMLCSGNVTLEMLELCVKNGANLNILTESKLDAFYFYCCSNSIDFKILQFFIKNDPNCIKQNYIGKYALYYICKEGIPLPTIKILKIFLKNNINENTQNKNRNQNQNENKNEKKVELTKSQIDSVKPLFKRGASLKVIKFLLGSGLHVNQKFGKRGKSLFHLLAEGNMSKETFHYLLESGLNIGERDLMLRTPLHGLCLYTDPSFELVELFIKYGADVNALDKYVESPLHLICQKKKLNFNILKLFLDNGGNIGIQNRSEWNVFHVLCKQNPSPEIIQLFLENGANKEAKHSFGCTPLQLLGRSIRDVRDYFFVGAMFKINWTALKDDFQLYFKRKEFTDSEINGIKCHSILLKCRLKKSLDEITNILNKYPSQHIRLFLRWVYCGEHDPKKNKDVDFKQMFKDFDIDYRDINKKRYSLKAALESLYEDEKSKDFCILVKKGEGKGLVEKEKEIEIEIVMGENEKEEDQNDNEKENDNEKGNDNDNGNEKENDDETKKIDNDDEYYKIKVHKFILQSRSGLFRGMFLNVENAQDLCQITDYTGKSIQSLKIFLRYLYTEKIYKDFKTIKDIEDELGDMVNYYQLNENCSFNFLINCIVDTKKRKKNNKEKLK</sequence>
<dbReference type="Proteomes" id="UP001146793">
    <property type="component" value="Unassembled WGS sequence"/>
</dbReference>
<proteinExistence type="predicted"/>
<feature type="region of interest" description="Disordered" evidence="4">
    <location>
        <begin position="887"/>
        <end position="927"/>
    </location>
</feature>
<name>A0AAV8ABJ9_9EUKA</name>
<accession>A0AAV8ABJ9</accession>
<gene>
    <name evidence="6" type="ORF">M0812_06991</name>
</gene>
<keyword evidence="1" id="KW-0677">Repeat</keyword>
<dbReference type="SUPFAM" id="SSF54695">
    <property type="entry name" value="POZ domain"/>
    <property type="match status" value="1"/>
</dbReference>
<dbReference type="InterPro" id="IPR002110">
    <property type="entry name" value="Ankyrin_rpt"/>
</dbReference>
<dbReference type="EMBL" id="JANTQA010000012">
    <property type="protein sequence ID" value="KAJ3450801.1"/>
    <property type="molecule type" value="Genomic_DNA"/>
</dbReference>
<dbReference type="Pfam" id="PF12796">
    <property type="entry name" value="Ank_2"/>
    <property type="match status" value="1"/>
</dbReference>
<protein>
    <submittedName>
        <fullName evidence="6">Ankyrin repeat ph and sec7 domain containing protein secg-related</fullName>
    </submittedName>
</protein>
<evidence type="ECO:0000259" key="5">
    <source>
        <dbReference type="PROSITE" id="PS50097"/>
    </source>
</evidence>
<dbReference type="AlphaFoldDB" id="A0AAV8ABJ9"/>
<dbReference type="PROSITE" id="PS50097">
    <property type="entry name" value="BTB"/>
    <property type="match status" value="1"/>
</dbReference>
<keyword evidence="2 3" id="KW-0040">ANK repeat</keyword>
<dbReference type="PANTHER" id="PTHR24126">
    <property type="entry name" value="ANKYRIN REPEAT, PH AND SEC7 DOMAIN CONTAINING PROTEIN SECG-RELATED"/>
    <property type="match status" value="1"/>
</dbReference>
<dbReference type="InterPro" id="IPR036770">
    <property type="entry name" value="Ankyrin_rpt-contain_sf"/>
</dbReference>
<feature type="compositionally biased region" description="Low complexity" evidence="4">
    <location>
        <begin position="526"/>
        <end position="537"/>
    </location>
</feature>
<evidence type="ECO:0000256" key="4">
    <source>
        <dbReference type="SAM" id="MobiDB-lite"/>
    </source>
</evidence>
<dbReference type="Gene3D" id="3.30.710.10">
    <property type="entry name" value="Potassium Channel Kv1.1, Chain A"/>
    <property type="match status" value="1"/>
</dbReference>
<comment type="caution">
    <text evidence="6">The sequence shown here is derived from an EMBL/GenBank/DDBJ whole genome shotgun (WGS) entry which is preliminary data.</text>
</comment>
<dbReference type="Pfam" id="PF00651">
    <property type="entry name" value="BTB"/>
    <property type="match status" value="1"/>
</dbReference>
<feature type="repeat" description="ANK" evidence="3">
    <location>
        <begin position="618"/>
        <end position="652"/>
    </location>
</feature>
<evidence type="ECO:0000256" key="2">
    <source>
        <dbReference type="ARBA" id="ARBA00023043"/>
    </source>
</evidence>
<evidence type="ECO:0000256" key="3">
    <source>
        <dbReference type="PROSITE-ProRule" id="PRU00023"/>
    </source>
</evidence>
<organism evidence="6 7">
    <name type="scientific">Anaeramoeba flamelloides</name>
    <dbReference type="NCBI Taxonomy" id="1746091"/>
    <lineage>
        <taxon>Eukaryota</taxon>
        <taxon>Metamonada</taxon>
        <taxon>Anaeramoebidae</taxon>
        <taxon>Anaeramoeba</taxon>
    </lineage>
</organism>
<evidence type="ECO:0000256" key="1">
    <source>
        <dbReference type="ARBA" id="ARBA00022737"/>
    </source>
</evidence>